<name>A0ABT7V9S7_9ACTN</name>
<comment type="caution">
    <text evidence="2">The sequence shown here is derived from an EMBL/GenBank/DDBJ whole genome shotgun (WGS) entry which is preliminary data.</text>
</comment>
<feature type="region of interest" description="Disordered" evidence="1">
    <location>
        <begin position="1"/>
        <end position="37"/>
    </location>
</feature>
<reference evidence="3" key="1">
    <citation type="submission" date="2023-06" db="EMBL/GenBank/DDBJ databases">
        <title>Identification and characterization of horizontal gene transfer across gut microbiota members of farm animals based on homology search.</title>
        <authorList>
            <person name="Zeman M."/>
            <person name="Kubasova T."/>
            <person name="Jahodarova E."/>
            <person name="Nykrynova M."/>
            <person name="Rychlik I."/>
        </authorList>
    </citation>
    <scope>NUCLEOTIDE SEQUENCE [LARGE SCALE GENOMIC DNA]</scope>
    <source>
        <strain evidence="3">154_Feed</strain>
    </source>
</reference>
<dbReference type="EMBL" id="JAUDDZ010000009">
    <property type="protein sequence ID" value="MDM8275248.1"/>
    <property type="molecule type" value="Genomic_DNA"/>
</dbReference>
<sequence length="260" mass="29183">METTTQETLVGGAAQSDRATEGIQAAHTERSPEEVEATHERNAFLRAVDAVLTDIRQRSYEGKITTSSRWKKRSFAPEGTDAKAFEEQVLLYIQQRDHAEPTEVRGKLVAPKPLDVQLEGQEVDPDEPLPEPEVCDIALIMGKKAIYLYSAALMSHSFAHALFLAAEDDEVATFVDVVRTESRLYPRPVAQDSFMNPPYLWSRARTKKVFEKVVADDAFKDIHVTHTSAGEAYYYSDWYLSEAQGKALAQWYGVEKGLNP</sequence>
<evidence type="ECO:0000313" key="2">
    <source>
        <dbReference type="EMBL" id="MDM8275248.1"/>
    </source>
</evidence>
<protein>
    <submittedName>
        <fullName evidence="2">Uncharacterized protein</fullName>
    </submittedName>
</protein>
<organism evidence="2 3">
    <name type="scientific">Enorma phocaeensis</name>
    <dbReference type="NCBI Taxonomy" id="1871019"/>
    <lineage>
        <taxon>Bacteria</taxon>
        <taxon>Bacillati</taxon>
        <taxon>Actinomycetota</taxon>
        <taxon>Coriobacteriia</taxon>
        <taxon>Coriobacteriales</taxon>
        <taxon>Coriobacteriaceae</taxon>
        <taxon>Enorma</taxon>
    </lineage>
</organism>
<accession>A0ABT7V9S7</accession>
<evidence type="ECO:0000313" key="3">
    <source>
        <dbReference type="Proteomes" id="UP001529421"/>
    </source>
</evidence>
<evidence type="ECO:0000256" key="1">
    <source>
        <dbReference type="SAM" id="MobiDB-lite"/>
    </source>
</evidence>
<gene>
    <name evidence="2" type="ORF">QUW28_07050</name>
</gene>
<proteinExistence type="predicted"/>
<keyword evidence="3" id="KW-1185">Reference proteome</keyword>
<feature type="compositionally biased region" description="Basic and acidic residues" evidence="1">
    <location>
        <begin position="27"/>
        <end position="37"/>
    </location>
</feature>
<dbReference type="Proteomes" id="UP001529421">
    <property type="component" value="Unassembled WGS sequence"/>
</dbReference>
<reference evidence="2 3" key="2">
    <citation type="submission" date="2023-06" db="EMBL/GenBank/DDBJ databases">
        <authorList>
            <person name="Zeman M."/>
            <person name="Kubasova T."/>
            <person name="Jahodarova E."/>
            <person name="Nykrynova M."/>
            <person name="Rychlik I."/>
        </authorList>
    </citation>
    <scope>NUCLEOTIDE SEQUENCE [LARGE SCALE GENOMIC DNA]</scope>
    <source>
        <strain evidence="2 3">154_Feed</strain>
    </source>
</reference>
<dbReference type="RefSeq" id="WP_289545262.1">
    <property type="nucleotide sequence ID" value="NZ_JAUDDZ010000009.1"/>
</dbReference>